<reference evidence="1" key="1">
    <citation type="submission" date="2020-07" db="EMBL/GenBank/DDBJ databases">
        <authorList>
            <person name="Nieuwenhuis M."/>
            <person name="Van De Peppel L.J.J."/>
        </authorList>
    </citation>
    <scope>NUCLEOTIDE SEQUENCE</scope>
    <source>
        <strain evidence="1">AP01</strain>
        <tissue evidence="1">Mycelium</tissue>
    </source>
</reference>
<protein>
    <submittedName>
        <fullName evidence="1">Uncharacterized protein</fullName>
    </submittedName>
</protein>
<accession>A0A9P7G5C9</accession>
<name>A0A9P7G5C9_9AGAR</name>
<evidence type="ECO:0000313" key="2">
    <source>
        <dbReference type="Proteomes" id="UP000775547"/>
    </source>
</evidence>
<evidence type="ECO:0000313" key="1">
    <source>
        <dbReference type="EMBL" id="KAG5644372.1"/>
    </source>
</evidence>
<dbReference type="OrthoDB" id="3355886at2759"/>
<keyword evidence="2" id="KW-1185">Reference proteome</keyword>
<dbReference type="AlphaFoldDB" id="A0A9P7G5C9"/>
<comment type="caution">
    <text evidence="1">The sequence shown here is derived from an EMBL/GenBank/DDBJ whole genome shotgun (WGS) entry which is preliminary data.</text>
</comment>
<proteinExistence type="predicted"/>
<dbReference type="Proteomes" id="UP000775547">
    <property type="component" value="Unassembled WGS sequence"/>
</dbReference>
<reference evidence="1" key="2">
    <citation type="submission" date="2021-10" db="EMBL/GenBank/DDBJ databases">
        <title>Phylogenomics reveals ancestral predisposition of the termite-cultivated fungus Termitomyces towards a domesticated lifestyle.</title>
        <authorList>
            <person name="Auxier B."/>
            <person name="Grum-Grzhimaylo A."/>
            <person name="Cardenas M.E."/>
            <person name="Lodge J.D."/>
            <person name="Laessoe T."/>
            <person name="Pedersen O."/>
            <person name="Smith M.E."/>
            <person name="Kuyper T.W."/>
            <person name="Franco-Molano E.A."/>
            <person name="Baroni T.J."/>
            <person name="Aanen D.K."/>
        </authorList>
    </citation>
    <scope>NUCLEOTIDE SEQUENCE</scope>
    <source>
        <strain evidence="1">AP01</strain>
        <tissue evidence="1">Mycelium</tissue>
    </source>
</reference>
<dbReference type="EMBL" id="JABCKV010000072">
    <property type="protein sequence ID" value="KAG5644372.1"/>
    <property type="molecule type" value="Genomic_DNA"/>
</dbReference>
<sequence length="115" mass="12320">MSSALRLLSNNARVVARAPRATAPIRAFHSPFAALGSSPISSSSRSHLAAAYEKQADHSPEVLHGSRTYVVSEPDTTSKFYSVPSGAYPVSSPYANFATTEASNSSQFQRTRSQE</sequence>
<organism evidence="1 2">
    <name type="scientific">Asterophora parasitica</name>
    <dbReference type="NCBI Taxonomy" id="117018"/>
    <lineage>
        <taxon>Eukaryota</taxon>
        <taxon>Fungi</taxon>
        <taxon>Dikarya</taxon>
        <taxon>Basidiomycota</taxon>
        <taxon>Agaricomycotina</taxon>
        <taxon>Agaricomycetes</taxon>
        <taxon>Agaricomycetidae</taxon>
        <taxon>Agaricales</taxon>
        <taxon>Tricholomatineae</taxon>
        <taxon>Lyophyllaceae</taxon>
        <taxon>Asterophora</taxon>
    </lineage>
</organism>
<gene>
    <name evidence="1" type="ORF">DXG03_008600</name>
</gene>